<evidence type="ECO:0000256" key="3">
    <source>
        <dbReference type="ARBA" id="ARBA00022884"/>
    </source>
</evidence>
<dbReference type="InterPro" id="IPR011605">
    <property type="entry name" value="NusB_fam"/>
</dbReference>
<dbReference type="SUPFAM" id="SSF48013">
    <property type="entry name" value="NusB-like"/>
    <property type="match status" value="1"/>
</dbReference>
<organism evidence="8 9">
    <name type="scientific">Thermoactinomyces daqus</name>
    <dbReference type="NCBI Taxonomy" id="1329516"/>
    <lineage>
        <taxon>Bacteria</taxon>
        <taxon>Bacillati</taxon>
        <taxon>Bacillota</taxon>
        <taxon>Bacilli</taxon>
        <taxon>Bacillales</taxon>
        <taxon>Thermoactinomycetaceae</taxon>
        <taxon>Thermoactinomyces</taxon>
    </lineage>
</organism>
<keyword evidence="9" id="KW-1185">Reference proteome</keyword>
<sequence length="143" mass="15972">MSRRTVREKVVQALYECDFHPDNVEEVIASRGGKLNEEDRSFYLRLAHGIRQHAAGADAIITRFLKKGWSVGRLSSVDRTILRMAVYELLFEDTPKAAVLNEAVELGKAFGGPESGRFINGVLGSVVANLEQIKQEQKQIQES</sequence>
<protein>
    <recommendedName>
        <fullName evidence="6">Transcription antitermination protein NusB</fullName>
    </recommendedName>
    <alternativeName>
        <fullName evidence="6">Antitermination factor NusB</fullName>
    </alternativeName>
</protein>
<keyword evidence="4 6" id="KW-0805">Transcription regulation</keyword>
<dbReference type="CDD" id="cd00619">
    <property type="entry name" value="Terminator_NusB"/>
    <property type="match status" value="1"/>
</dbReference>
<dbReference type="Proteomes" id="UP000530514">
    <property type="component" value="Unassembled WGS sequence"/>
</dbReference>
<dbReference type="PANTHER" id="PTHR11078:SF3">
    <property type="entry name" value="ANTITERMINATION NUSB DOMAIN-CONTAINING PROTEIN"/>
    <property type="match status" value="1"/>
</dbReference>
<evidence type="ECO:0000259" key="7">
    <source>
        <dbReference type="Pfam" id="PF01029"/>
    </source>
</evidence>
<accession>A0A7W1XA67</accession>
<dbReference type="RefSeq" id="WP_033101930.1">
    <property type="nucleotide sequence ID" value="NZ_JACEIP010000010.1"/>
</dbReference>
<reference evidence="8 9" key="1">
    <citation type="submission" date="2020-07" db="EMBL/GenBank/DDBJ databases">
        <authorList>
            <person name="Feng H."/>
        </authorList>
    </citation>
    <scope>NUCLEOTIDE SEQUENCE [LARGE SCALE GENOMIC DNA]</scope>
    <source>
        <strain evidence="9">s-11</strain>
    </source>
</reference>
<gene>
    <name evidence="6 8" type="primary">nusB</name>
    <name evidence="8" type="ORF">H1164_08660</name>
</gene>
<feature type="domain" description="NusB/RsmB/TIM44" evidence="7">
    <location>
        <begin position="5"/>
        <end position="126"/>
    </location>
</feature>
<evidence type="ECO:0000256" key="2">
    <source>
        <dbReference type="ARBA" id="ARBA00022814"/>
    </source>
</evidence>
<evidence type="ECO:0000256" key="5">
    <source>
        <dbReference type="ARBA" id="ARBA00023163"/>
    </source>
</evidence>
<keyword evidence="2 6" id="KW-0889">Transcription antitermination</keyword>
<dbReference type="NCBIfam" id="TIGR01951">
    <property type="entry name" value="nusB"/>
    <property type="match status" value="1"/>
</dbReference>
<dbReference type="HAMAP" id="MF_00073">
    <property type="entry name" value="NusB"/>
    <property type="match status" value="1"/>
</dbReference>
<evidence type="ECO:0000313" key="8">
    <source>
        <dbReference type="EMBL" id="MBA4542973.1"/>
    </source>
</evidence>
<dbReference type="AlphaFoldDB" id="A0A7W1XA67"/>
<dbReference type="InterPro" id="IPR035926">
    <property type="entry name" value="NusB-like_sf"/>
</dbReference>
<comment type="function">
    <text evidence="6">Involved in transcription antitermination. Required for transcription of ribosomal RNA (rRNA) genes. Binds specifically to the boxA antiterminator sequence of the ribosomal RNA (rrn) operons.</text>
</comment>
<dbReference type="GO" id="GO:0005829">
    <property type="term" value="C:cytosol"/>
    <property type="evidence" value="ECO:0007669"/>
    <property type="project" value="TreeGrafter"/>
</dbReference>
<evidence type="ECO:0000256" key="4">
    <source>
        <dbReference type="ARBA" id="ARBA00023015"/>
    </source>
</evidence>
<dbReference type="GO" id="GO:0003723">
    <property type="term" value="F:RNA binding"/>
    <property type="evidence" value="ECO:0007669"/>
    <property type="project" value="UniProtKB-UniRule"/>
</dbReference>
<keyword evidence="3 6" id="KW-0694">RNA-binding</keyword>
<dbReference type="PANTHER" id="PTHR11078">
    <property type="entry name" value="N UTILIZATION SUBSTANCE PROTEIN B-RELATED"/>
    <property type="match status" value="1"/>
</dbReference>
<dbReference type="GO" id="GO:0031564">
    <property type="term" value="P:transcription antitermination"/>
    <property type="evidence" value="ECO:0007669"/>
    <property type="project" value="UniProtKB-KW"/>
</dbReference>
<dbReference type="EMBL" id="JACEIP010000010">
    <property type="protein sequence ID" value="MBA4542973.1"/>
    <property type="molecule type" value="Genomic_DNA"/>
</dbReference>
<keyword evidence="5 6" id="KW-0804">Transcription</keyword>
<proteinExistence type="inferred from homology"/>
<dbReference type="Pfam" id="PF01029">
    <property type="entry name" value="NusB"/>
    <property type="match status" value="1"/>
</dbReference>
<evidence type="ECO:0000256" key="1">
    <source>
        <dbReference type="ARBA" id="ARBA00005952"/>
    </source>
</evidence>
<comment type="similarity">
    <text evidence="1 6">Belongs to the NusB family.</text>
</comment>
<dbReference type="OrthoDB" id="9811381at2"/>
<dbReference type="GO" id="GO:0006353">
    <property type="term" value="P:DNA-templated transcription termination"/>
    <property type="evidence" value="ECO:0007669"/>
    <property type="project" value="UniProtKB-UniRule"/>
</dbReference>
<evidence type="ECO:0000256" key="6">
    <source>
        <dbReference type="HAMAP-Rule" id="MF_00073"/>
    </source>
</evidence>
<evidence type="ECO:0000313" key="9">
    <source>
        <dbReference type="Proteomes" id="UP000530514"/>
    </source>
</evidence>
<dbReference type="InterPro" id="IPR006027">
    <property type="entry name" value="NusB_RsmB_TIM44"/>
</dbReference>
<dbReference type="Gene3D" id="1.10.940.10">
    <property type="entry name" value="NusB-like"/>
    <property type="match status" value="1"/>
</dbReference>
<comment type="caution">
    <text evidence="8">The sequence shown here is derived from an EMBL/GenBank/DDBJ whole genome shotgun (WGS) entry which is preliminary data.</text>
</comment>
<name>A0A7W1XA67_9BACL</name>